<dbReference type="InterPro" id="IPR012340">
    <property type="entry name" value="NA-bd_OB-fold"/>
</dbReference>
<dbReference type="AlphaFoldDB" id="A0A485M355"/>
<reference evidence="3" key="1">
    <citation type="submission" date="2019-03" db="EMBL/GenBank/DDBJ databases">
        <authorList>
            <person name="Hao L."/>
        </authorList>
    </citation>
    <scope>NUCLEOTIDE SEQUENCE</scope>
</reference>
<dbReference type="SUPFAM" id="SSF50249">
    <property type="entry name" value="Nucleic acid-binding proteins"/>
    <property type="match status" value="1"/>
</dbReference>
<dbReference type="InterPro" id="IPR022002">
    <property type="entry name" value="ChsH2_Znr"/>
</dbReference>
<evidence type="ECO:0000259" key="2">
    <source>
        <dbReference type="Pfam" id="PF12172"/>
    </source>
</evidence>
<feature type="domain" description="ChsH2 rubredoxin-like zinc ribbon" evidence="2">
    <location>
        <begin position="18"/>
        <end position="52"/>
    </location>
</feature>
<dbReference type="Pfam" id="PF01796">
    <property type="entry name" value="OB_ChsH2_C"/>
    <property type="match status" value="1"/>
</dbReference>
<protein>
    <recommendedName>
        <fullName evidence="4">Zn-ribbon domain-containing OB-fold protein</fullName>
    </recommendedName>
</protein>
<proteinExistence type="predicted"/>
<feature type="domain" description="ChsH2 C-terminal OB-fold" evidence="1">
    <location>
        <begin position="55"/>
        <end position="120"/>
    </location>
</feature>
<name>A0A485M355_9ZZZZ</name>
<organism evidence="3">
    <name type="scientific">anaerobic digester metagenome</name>
    <dbReference type="NCBI Taxonomy" id="1263854"/>
    <lineage>
        <taxon>unclassified sequences</taxon>
        <taxon>metagenomes</taxon>
        <taxon>ecological metagenomes</taxon>
    </lineage>
</organism>
<sequence>MAYKKPLPRINGDNREFWEGCRNHELKFQKCASCGHVRFPPSLVCPRCLCRDVEWIASAGAGKVYTYAVYHAVYHEGFREDAPYVVAVVELQEGPRLLTNIVGCSPDEVSCEMPVSVVWEDVTPDISLPLFRPSV</sequence>
<evidence type="ECO:0000313" key="3">
    <source>
        <dbReference type="EMBL" id="VFU16132.1"/>
    </source>
</evidence>
<accession>A0A485M355</accession>
<dbReference type="InterPro" id="IPR002878">
    <property type="entry name" value="ChsH2_C"/>
</dbReference>
<dbReference type="EMBL" id="CAADRM010000116">
    <property type="protein sequence ID" value="VFU16132.1"/>
    <property type="molecule type" value="Genomic_DNA"/>
</dbReference>
<dbReference type="PANTHER" id="PTHR34075">
    <property type="entry name" value="BLR3430 PROTEIN"/>
    <property type="match status" value="1"/>
</dbReference>
<evidence type="ECO:0000259" key="1">
    <source>
        <dbReference type="Pfam" id="PF01796"/>
    </source>
</evidence>
<dbReference type="PANTHER" id="PTHR34075:SF5">
    <property type="entry name" value="BLR3430 PROTEIN"/>
    <property type="match status" value="1"/>
</dbReference>
<evidence type="ECO:0008006" key="4">
    <source>
        <dbReference type="Google" id="ProtNLM"/>
    </source>
</evidence>
<dbReference type="InterPro" id="IPR052513">
    <property type="entry name" value="Thioester_dehydratase-like"/>
</dbReference>
<dbReference type="Pfam" id="PF12172">
    <property type="entry name" value="zf-ChsH2"/>
    <property type="match status" value="1"/>
</dbReference>
<dbReference type="Gene3D" id="6.10.30.10">
    <property type="match status" value="1"/>
</dbReference>
<gene>
    <name evidence="3" type="ORF">SCFA_510002</name>
</gene>